<feature type="domain" description="AAA+ ATPase" evidence="4">
    <location>
        <begin position="52"/>
        <end position="161"/>
    </location>
</feature>
<organism evidence="5 6">
    <name type="scientific">Kouleothrix aurantiaca</name>
    <dbReference type="NCBI Taxonomy" id="186479"/>
    <lineage>
        <taxon>Bacteria</taxon>
        <taxon>Bacillati</taxon>
        <taxon>Chloroflexota</taxon>
        <taxon>Chloroflexia</taxon>
        <taxon>Chloroflexales</taxon>
        <taxon>Roseiflexineae</taxon>
        <taxon>Roseiflexaceae</taxon>
        <taxon>Kouleothrix</taxon>
    </lineage>
</organism>
<keyword evidence="1" id="KW-0813">Transport</keyword>
<keyword evidence="3" id="KW-0067">ATP-binding</keyword>
<dbReference type="PANTHER" id="PTHR43776">
    <property type="entry name" value="TRANSPORT ATP-BINDING PROTEIN"/>
    <property type="match status" value="1"/>
</dbReference>
<evidence type="ECO:0000256" key="2">
    <source>
        <dbReference type="ARBA" id="ARBA00022741"/>
    </source>
</evidence>
<evidence type="ECO:0000313" key="5">
    <source>
        <dbReference type="EMBL" id="KPV47677.1"/>
    </source>
</evidence>
<protein>
    <submittedName>
        <fullName evidence="5">Chemotaxis protein</fullName>
    </submittedName>
</protein>
<dbReference type="GO" id="GO:0016887">
    <property type="term" value="F:ATP hydrolysis activity"/>
    <property type="evidence" value="ECO:0007669"/>
    <property type="project" value="InterPro"/>
</dbReference>
<dbReference type="Pfam" id="PF00005">
    <property type="entry name" value="ABC_tran"/>
    <property type="match status" value="1"/>
</dbReference>
<evidence type="ECO:0000256" key="1">
    <source>
        <dbReference type="ARBA" id="ARBA00022448"/>
    </source>
</evidence>
<dbReference type="SUPFAM" id="SSF52540">
    <property type="entry name" value="P-loop containing nucleoside triphosphate hydrolases"/>
    <property type="match status" value="1"/>
</dbReference>
<dbReference type="Proteomes" id="UP000050509">
    <property type="component" value="Unassembled WGS sequence"/>
</dbReference>
<dbReference type="InterPro" id="IPR050319">
    <property type="entry name" value="ABC_transp_ATP-bind"/>
</dbReference>
<keyword evidence="2" id="KW-0547">Nucleotide-binding</keyword>
<dbReference type="Gene3D" id="3.40.50.300">
    <property type="entry name" value="P-loop containing nucleotide triphosphate hydrolases"/>
    <property type="match status" value="1"/>
</dbReference>
<gene>
    <name evidence="5" type="ORF">SE17_42110</name>
</gene>
<name>A0A0N8PQP2_9CHLR</name>
<dbReference type="SMART" id="SM00382">
    <property type="entry name" value="AAA"/>
    <property type="match status" value="1"/>
</dbReference>
<comment type="caution">
    <text evidence="5">The sequence shown here is derived from an EMBL/GenBank/DDBJ whole genome shotgun (WGS) entry which is preliminary data.</text>
</comment>
<dbReference type="GO" id="GO:0055085">
    <property type="term" value="P:transmembrane transport"/>
    <property type="evidence" value="ECO:0007669"/>
    <property type="project" value="UniProtKB-ARBA"/>
</dbReference>
<sequence length="169" mass="18229">MTAPASETKGRASAGEAPVLEVRHLTKRFPVGGLFDKRSVHALEDASFAIHRGEVIALVGESGSGKSTTARLIARLMPPTSGEIIFKGTDMVKAEPHAASRAYRSDVQMIFQDPFGSLNPTHTIGYHLERPLMIHKKASSGSDLREKVLSLLTTVGLNPASDFATKFPY</sequence>
<keyword evidence="6" id="KW-1185">Reference proteome</keyword>
<reference evidence="5 6" key="1">
    <citation type="submission" date="2015-09" db="EMBL/GenBank/DDBJ databases">
        <title>Draft genome sequence of Kouleothrix aurantiaca JCM 19913.</title>
        <authorList>
            <person name="Hemp J."/>
        </authorList>
    </citation>
    <scope>NUCLEOTIDE SEQUENCE [LARGE SCALE GENOMIC DNA]</scope>
    <source>
        <strain evidence="5 6">COM-B</strain>
    </source>
</reference>
<evidence type="ECO:0000259" key="4">
    <source>
        <dbReference type="SMART" id="SM00382"/>
    </source>
</evidence>
<dbReference type="GO" id="GO:0005524">
    <property type="term" value="F:ATP binding"/>
    <property type="evidence" value="ECO:0007669"/>
    <property type="project" value="UniProtKB-KW"/>
</dbReference>
<evidence type="ECO:0000256" key="3">
    <source>
        <dbReference type="ARBA" id="ARBA00022840"/>
    </source>
</evidence>
<dbReference type="InterPro" id="IPR003439">
    <property type="entry name" value="ABC_transporter-like_ATP-bd"/>
</dbReference>
<accession>A0A0N8PQP2</accession>
<dbReference type="EMBL" id="LJCR01003335">
    <property type="protein sequence ID" value="KPV47677.1"/>
    <property type="molecule type" value="Genomic_DNA"/>
</dbReference>
<dbReference type="InterPro" id="IPR003593">
    <property type="entry name" value="AAA+_ATPase"/>
</dbReference>
<proteinExistence type="predicted"/>
<feature type="non-terminal residue" evidence="5">
    <location>
        <position position="169"/>
    </location>
</feature>
<dbReference type="InterPro" id="IPR027417">
    <property type="entry name" value="P-loop_NTPase"/>
</dbReference>
<evidence type="ECO:0000313" key="6">
    <source>
        <dbReference type="Proteomes" id="UP000050509"/>
    </source>
</evidence>
<dbReference type="AlphaFoldDB" id="A0A0N8PQP2"/>